<evidence type="ECO:0000313" key="2">
    <source>
        <dbReference type="Proteomes" id="UP000749646"/>
    </source>
</evidence>
<gene>
    <name evidence="1" type="ORF">BGZ65_000822</name>
</gene>
<dbReference type="AlphaFoldDB" id="A0A9P6LUA1"/>
<accession>A0A9P6LUA1</accession>
<dbReference type="EMBL" id="JAAAHW010009103">
    <property type="protein sequence ID" value="KAF9943537.1"/>
    <property type="molecule type" value="Genomic_DNA"/>
</dbReference>
<dbReference type="Proteomes" id="UP000749646">
    <property type="component" value="Unassembled WGS sequence"/>
</dbReference>
<protein>
    <submittedName>
        <fullName evidence="1">Uncharacterized protein</fullName>
    </submittedName>
</protein>
<reference evidence="1" key="1">
    <citation type="journal article" date="2020" name="Fungal Divers.">
        <title>Resolving the Mortierellaceae phylogeny through synthesis of multi-gene phylogenetics and phylogenomics.</title>
        <authorList>
            <person name="Vandepol N."/>
            <person name="Liber J."/>
            <person name="Desiro A."/>
            <person name="Na H."/>
            <person name="Kennedy M."/>
            <person name="Barry K."/>
            <person name="Grigoriev I.V."/>
            <person name="Miller A.N."/>
            <person name="O'Donnell K."/>
            <person name="Stajich J.E."/>
            <person name="Bonito G."/>
        </authorList>
    </citation>
    <scope>NUCLEOTIDE SEQUENCE</scope>
    <source>
        <strain evidence="1">MES-2147</strain>
    </source>
</reference>
<feature type="non-terminal residue" evidence="1">
    <location>
        <position position="66"/>
    </location>
</feature>
<comment type="caution">
    <text evidence="1">The sequence shown here is derived from an EMBL/GenBank/DDBJ whole genome shotgun (WGS) entry which is preliminary data.</text>
</comment>
<evidence type="ECO:0000313" key="1">
    <source>
        <dbReference type="EMBL" id="KAF9943537.1"/>
    </source>
</evidence>
<keyword evidence="2" id="KW-1185">Reference proteome</keyword>
<name>A0A9P6LUA1_9FUNG</name>
<sequence>MVEKDDISDPKQRYILEWFKDKPPEYLIIRFLSTVGRGQCGSTSSRDYTGYLNSAKVLELHQVKEH</sequence>
<organism evidence="1 2">
    <name type="scientific">Modicella reniformis</name>
    <dbReference type="NCBI Taxonomy" id="1440133"/>
    <lineage>
        <taxon>Eukaryota</taxon>
        <taxon>Fungi</taxon>
        <taxon>Fungi incertae sedis</taxon>
        <taxon>Mucoromycota</taxon>
        <taxon>Mortierellomycotina</taxon>
        <taxon>Mortierellomycetes</taxon>
        <taxon>Mortierellales</taxon>
        <taxon>Mortierellaceae</taxon>
        <taxon>Modicella</taxon>
    </lineage>
</organism>
<proteinExistence type="predicted"/>